<dbReference type="EMBL" id="BAAAFG010000012">
    <property type="protein sequence ID" value="GAA0871839.1"/>
    <property type="molecule type" value="Genomic_DNA"/>
</dbReference>
<feature type="domain" description="RNA polymerase sigma factor 70 region 4 type 2" evidence="6">
    <location>
        <begin position="113"/>
        <end position="160"/>
    </location>
</feature>
<keyword evidence="4" id="KW-0804">Transcription</keyword>
<dbReference type="Gene3D" id="1.10.10.10">
    <property type="entry name" value="Winged helix-like DNA-binding domain superfamily/Winged helix DNA-binding domain"/>
    <property type="match status" value="1"/>
</dbReference>
<gene>
    <name evidence="7" type="ORF">GCM10009117_09850</name>
</gene>
<dbReference type="InterPro" id="IPR014284">
    <property type="entry name" value="RNA_pol_sigma-70_dom"/>
</dbReference>
<dbReference type="SUPFAM" id="SSF88946">
    <property type="entry name" value="Sigma2 domain of RNA polymerase sigma factors"/>
    <property type="match status" value="1"/>
</dbReference>
<dbReference type="PANTHER" id="PTHR43133:SF46">
    <property type="entry name" value="RNA POLYMERASE SIGMA-70 FACTOR ECF SUBFAMILY"/>
    <property type="match status" value="1"/>
</dbReference>
<comment type="caution">
    <text evidence="7">The sequence shown here is derived from an EMBL/GenBank/DDBJ whole genome shotgun (WGS) entry which is preliminary data.</text>
</comment>
<dbReference type="InterPro" id="IPR013249">
    <property type="entry name" value="RNA_pol_sigma70_r4_t2"/>
</dbReference>
<dbReference type="InterPro" id="IPR039425">
    <property type="entry name" value="RNA_pol_sigma-70-like"/>
</dbReference>
<dbReference type="InterPro" id="IPR013325">
    <property type="entry name" value="RNA_pol_sigma_r2"/>
</dbReference>
<organism evidence="7 8">
    <name type="scientific">Gangjinia marincola</name>
    <dbReference type="NCBI Taxonomy" id="578463"/>
    <lineage>
        <taxon>Bacteria</taxon>
        <taxon>Pseudomonadati</taxon>
        <taxon>Bacteroidota</taxon>
        <taxon>Flavobacteriia</taxon>
        <taxon>Flavobacteriales</taxon>
        <taxon>Flavobacteriaceae</taxon>
        <taxon>Gangjinia</taxon>
    </lineage>
</organism>
<keyword evidence="8" id="KW-1185">Reference proteome</keyword>
<protein>
    <submittedName>
        <fullName evidence="7">RNA polymerase sigma-70 factor</fullName>
    </submittedName>
</protein>
<evidence type="ECO:0000313" key="8">
    <source>
        <dbReference type="Proteomes" id="UP001500507"/>
    </source>
</evidence>
<name>A0ABN1MFD8_9FLAO</name>
<dbReference type="SUPFAM" id="SSF88659">
    <property type="entry name" value="Sigma3 and sigma4 domains of RNA polymerase sigma factors"/>
    <property type="match status" value="1"/>
</dbReference>
<sequence length="172" mass="19967">MAKSLHPDTCDKGIFSALYEKYAQTLTTILRYKYGDNTNPADKVQEAFITLWENCKKVAPKAARSYLYTVAGNKILNEIKHQKVVLKYQNLKPGEYDHETPEFVLRKKEFLKRYQQALADMKEDDRIAFLLNKIDGKTHQQVADELGITKKVAEHRIYGALHFLKSRLKEMT</sequence>
<evidence type="ECO:0000256" key="3">
    <source>
        <dbReference type="ARBA" id="ARBA00023082"/>
    </source>
</evidence>
<evidence type="ECO:0000256" key="4">
    <source>
        <dbReference type="ARBA" id="ARBA00023163"/>
    </source>
</evidence>
<dbReference type="Pfam" id="PF08281">
    <property type="entry name" value="Sigma70_r4_2"/>
    <property type="match status" value="1"/>
</dbReference>
<dbReference type="PANTHER" id="PTHR43133">
    <property type="entry name" value="RNA POLYMERASE ECF-TYPE SIGMA FACTO"/>
    <property type="match status" value="1"/>
</dbReference>
<accession>A0ABN1MFD8</accession>
<reference evidence="7 8" key="1">
    <citation type="journal article" date="2019" name="Int. J. Syst. Evol. Microbiol.">
        <title>The Global Catalogue of Microorganisms (GCM) 10K type strain sequencing project: providing services to taxonomists for standard genome sequencing and annotation.</title>
        <authorList>
            <consortium name="The Broad Institute Genomics Platform"/>
            <consortium name="The Broad Institute Genome Sequencing Center for Infectious Disease"/>
            <person name="Wu L."/>
            <person name="Ma J."/>
        </authorList>
    </citation>
    <scope>NUCLEOTIDE SEQUENCE [LARGE SCALE GENOMIC DNA]</scope>
    <source>
        <strain evidence="7 8">JCM 16082</strain>
    </source>
</reference>
<dbReference type="Proteomes" id="UP001500507">
    <property type="component" value="Unassembled WGS sequence"/>
</dbReference>
<dbReference type="NCBIfam" id="TIGR02937">
    <property type="entry name" value="sigma70-ECF"/>
    <property type="match status" value="1"/>
</dbReference>
<dbReference type="RefSeq" id="WP_343764631.1">
    <property type="nucleotide sequence ID" value="NZ_BAAAFG010000012.1"/>
</dbReference>
<keyword evidence="2" id="KW-0805">Transcription regulation</keyword>
<evidence type="ECO:0000259" key="5">
    <source>
        <dbReference type="Pfam" id="PF04542"/>
    </source>
</evidence>
<evidence type="ECO:0000256" key="2">
    <source>
        <dbReference type="ARBA" id="ARBA00023015"/>
    </source>
</evidence>
<dbReference type="InterPro" id="IPR013324">
    <property type="entry name" value="RNA_pol_sigma_r3/r4-like"/>
</dbReference>
<comment type="similarity">
    <text evidence="1">Belongs to the sigma-70 factor family. ECF subfamily.</text>
</comment>
<dbReference type="Gene3D" id="1.10.1740.10">
    <property type="match status" value="1"/>
</dbReference>
<evidence type="ECO:0000313" key="7">
    <source>
        <dbReference type="EMBL" id="GAA0871839.1"/>
    </source>
</evidence>
<feature type="domain" description="RNA polymerase sigma-70 region 2" evidence="5">
    <location>
        <begin position="18"/>
        <end position="83"/>
    </location>
</feature>
<dbReference type="InterPro" id="IPR036388">
    <property type="entry name" value="WH-like_DNA-bd_sf"/>
</dbReference>
<keyword evidence="3" id="KW-0731">Sigma factor</keyword>
<evidence type="ECO:0000256" key="1">
    <source>
        <dbReference type="ARBA" id="ARBA00010641"/>
    </source>
</evidence>
<proteinExistence type="inferred from homology"/>
<dbReference type="Pfam" id="PF04542">
    <property type="entry name" value="Sigma70_r2"/>
    <property type="match status" value="1"/>
</dbReference>
<evidence type="ECO:0000259" key="6">
    <source>
        <dbReference type="Pfam" id="PF08281"/>
    </source>
</evidence>
<dbReference type="InterPro" id="IPR007627">
    <property type="entry name" value="RNA_pol_sigma70_r2"/>
</dbReference>